<dbReference type="EMBL" id="OZ019900">
    <property type="protein sequence ID" value="CAK9234488.1"/>
    <property type="molecule type" value="Genomic_DNA"/>
</dbReference>
<name>A0ABP0V2S0_9BRYO</name>
<evidence type="ECO:0000313" key="2">
    <source>
        <dbReference type="Proteomes" id="UP001497512"/>
    </source>
</evidence>
<keyword evidence="2" id="KW-1185">Reference proteome</keyword>
<accession>A0ABP0V2S0</accession>
<sequence>MVGQFVRVLLAVALQSMSTIMNQKHVWAFSLASIARIWESLYSISVFKSALKNATQNVLDQAFYKVAHAYYVHLRVQQNLITDMGSKCPKDTTLWVAFGSILHWLLHNYRRLMIHNAAKRPVQAPSEMWWVTAAAISPLFDKIAITFTKIQARNIVISQQQQEMSKLVIDIAASLDIRPATNEALEGVDPLTIITGNDWFILKDSIVMHIQG</sequence>
<gene>
    <name evidence="1" type="ORF">CSSPTR1EN2_LOCUS22242</name>
</gene>
<reference evidence="1" key="1">
    <citation type="submission" date="2024-02" db="EMBL/GenBank/DDBJ databases">
        <authorList>
            <consortium name="ELIXIR-Norway"/>
            <consortium name="Elixir Norway"/>
        </authorList>
    </citation>
    <scope>NUCLEOTIDE SEQUENCE</scope>
</reference>
<dbReference type="PANTHER" id="PTHR37067:SF3">
    <property type="entry name" value="PX DOMAIN-CONTAINING PROTEIN"/>
    <property type="match status" value="1"/>
</dbReference>
<dbReference type="Proteomes" id="UP001497512">
    <property type="component" value="Chromosome 8"/>
</dbReference>
<evidence type="ECO:0000313" key="1">
    <source>
        <dbReference type="EMBL" id="CAK9234488.1"/>
    </source>
</evidence>
<proteinExistence type="predicted"/>
<dbReference type="PANTHER" id="PTHR37067">
    <property type="entry name" value="PX DOMAIN-CONTAINING PROTEIN"/>
    <property type="match status" value="1"/>
</dbReference>
<protein>
    <submittedName>
        <fullName evidence="1">Uncharacterized protein</fullName>
    </submittedName>
</protein>
<organism evidence="1 2">
    <name type="scientific">Sphagnum troendelagicum</name>
    <dbReference type="NCBI Taxonomy" id="128251"/>
    <lineage>
        <taxon>Eukaryota</taxon>
        <taxon>Viridiplantae</taxon>
        <taxon>Streptophyta</taxon>
        <taxon>Embryophyta</taxon>
        <taxon>Bryophyta</taxon>
        <taxon>Sphagnophytina</taxon>
        <taxon>Sphagnopsida</taxon>
        <taxon>Sphagnales</taxon>
        <taxon>Sphagnaceae</taxon>
        <taxon>Sphagnum</taxon>
    </lineage>
</organism>